<comment type="caution">
    <text evidence="1">The sequence shown here is derived from an EMBL/GenBank/DDBJ whole genome shotgun (WGS) entry which is preliminary data.</text>
</comment>
<evidence type="ECO:0000313" key="2">
    <source>
        <dbReference type="Proteomes" id="UP000295711"/>
    </source>
</evidence>
<dbReference type="Pfam" id="PF09548">
    <property type="entry name" value="Spore_III_AB"/>
    <property type="match status" value="1"/>
</dbReference>
<organism evidence="1 2">
    <name type="scientific">Frisingicoccus caecimuris</name>
    <dbReference type="NCBI Taxonomy" id="1796636"/>
    <lineage>
        <taxon>Bacteria</taxon>
        <taxon>Bacillati</taxon>
        <taxon>Bacillota</taxon>
        <taxon>Clostridia</taxon>
        <taxon>Lachnospirales</taxon>
        <taxon>Lachnospiraceae</taxon>
        <taxon>Frisingicoccus</taxon>
    </lineage>
</organism>
<dbReference type="InterPro" id="IPR014198">
    <property type="entry name" value="Spore_III_AB"/>
</dbReference>
<gene>
    <name evidence="1" type="ORF">EV212_101391</name>
</gene>
<protein>
    <submittedName>
        <fullName evidence="1">Stage III sporulation protein AB</fullName>
    </submittedName>
</protein>
<dbReference type="RefSeq" id="WP_165873264.1">
    <property type="nucleotide sequence ID" value="NZ_JANKAQ010000002.1"/>
</dbReference>
<dbReference type="AlphaFoldDB" id="A0A4V2SE44"/>
<name>A0A4V2SE44_9FIRM</name>
<dbReference type="EMBL" id="SLXA01000001">
    <property type="protein sequence ID" value="TCO86598.1"/>
    <property type="molecule type" value="Genomic_DNA"/>
</dbReference>
<dbReference type="PROSITE" id="PS51257">
    <property type="entry name" value="PROKAR_LIPOPROTEIN"/>
    <property type="match status" value="1"/>
</dbReference>
<proteinExistence type="predicted"/>
<keyword evidence="2" id="KW-1185">Reference proteome</keyword>
<dbReference type="Proteomes" id="UP000295711">
    <property type="component" value="Unassembled WGS sequence"/>
</dbReference>
<sequence>MWWMKCIGSLLILAGCGFLGWEKGAMLRRRIWLLREMIQSLILFKSLTGTYRLPLNVVFLRISSQMKLPMADFYRKLAGHFEQQEQPEGALLWQQTVEEMGDVFEREDRELFRRLGDFIGIQDVVIQAAAVEDCIQELRERISLMESERPDKEKVYQVLSLTIGGFLVLLLI</sequence>
<accession>A0A4V2SE44</accession>
<evidence type="ECO:0000313" key="1">
    <source>
        <dbReference type="EMBL" id="TCO86598.1"/>
    </source>
</evidence>
<reference evidence="1 2" key="1">
    <citation type="submission" date="2019-03" db="EMBL/GenBank/DDBJ databases">
        <title>Genomic Encyclopedia of Type Strains, Phase IV (KMG-IV): sequencing the most valuable type-strain genomes for metagenomic binning, comparative biology and taxonomic classification.</title>
        <authorList>
            <person name="Goeker M."/>
        </authorList>
    </citation>
    <scope>NUCLEOTIDE SEQUENCE [LARGE SCALE GENOMIC DNA]</scope>
    <source>
        <strain evidence="1 2">DSM 28559</strain>
    </source>
</reference>